<dbReference type="Pfam" id="PF00012">
    <property type="entry name" value="HSP70"/>
    <property type="match status" value="2"/>
</dbReference>
<reference evidence="7 8" key="1">
    <citation type="submission" date="2020-10" db="EMBL/GenBank/DDBJ databases">
        <authorList>
            <person name="Castelo-Branco R."/>
            <person name="Eusebio N."/>
            <person name="Adriana R."/>
            <person name="Vieira A."/>
            <person name="Brugerolle De Fraissinette N."/>
            <person name="Rezende De Castro R."/>
            <person name="Schneider M.P."/>
            <person name="Vasconcelos V."/>
            <person name="Leao P.N."/>
        </authorList>
    </citation>
    <scope>NUCLEOTIDE SEQUENCE [LARGE SCALE GENOMIC DNA]</scope>
    <source>
        <strain evidence="7 8">LEGE 00031</strain>
    </source>
</reference>
<evidence type="ECO:0000313" key="7">
    <source>
        <dbReference type="EMBL" id="MBE9254598.1"/>
    </source>
</evidence>
<evidence type="ECO:0000256" key="3">
    <source>
        <dbReference type="ARBA" id="ARBA00022840"/>
    </source>
</evidence>
<evidence type="ECO:0000256" key="2">
    <source>
        <dbReference type="ARBA" id="ARBA00022741"/>
    </source>
</evidence>
<gene>
    <name evidence="7" type="ORF">IQ217_12275</name>
</gene>
<dbReference type="EMBL" id="JADEVV010000034">
    <property type="protein sequence ID" value="MBE9254598.1"/>
    <property type="molecule type" value="Genomic_DNA"/>
</dbReference>
<protein>
    <submittedName>
        <fullName evidence="7">Hsp70 family protein</fullName>
    </submittedName>
</protein>
<evidence type="ECO:0000313" key="8">
    <source>
        <dbReference type="Proteomes" id="UP000658720"/>
    </source>
</evidence>
<dbReference type="InterPro" id="IPR018181">
    <property type="entry name" value="Heat_shock_70_CS"/>
</dbReference>
<evidence type="ECO:0000256" key="1">
    <source>
        <dbReference type="ARBA" id="ARBA00007381"/>
    </source>
</evidence>
<keyword evidence="3 6" id="KW-0067">ATP-binding</keyword>
<dbReference type="Gene3D" id="3.30.420.40">
    <property type="match status" value="2"/>
</dbReference>
<accession>A0ABR9VUN1</accession>
<keyword evidence="2 6" id="KW-0547">Nucleotide-binding</keyword>
<dbReference type="SUPFAM" id="SSF53067">
    <property type="entry name" value="Actin-like ATPase domain"/>
    <property type="match status" value="2"/>
</dbReference>
<evidence type="ECO:0000256" key="5">
    <source>
        <dbReference type="ARBA" id="ARBA00023186"/>
    </source>
</evidence>
<dbReference type="Gene3D" id="3.90.640.10">
    <property type="entry name" value="Actin, Chain A, domain 4"/>
    <property type="match status" value="1"/>
</dbReference>
<comment type="similarity">
    <text evidence="1 6">Belongs to the heat shock protein 70 family.</text>
</comment>
<dbReference type="InterPro" id="IPR043129">
    <property type="entry name" value="ATPase_NBD"/>
</dbReference>
<evidence type="ECO:0000256" key="4">
    <source>
        <dbReference type="ARBA" id="ARBA00023016"/>
    </source>
</evidence>
<keyword evidence="4" id="KW-0346">Stress response</keyword>
<dbReference type="RefSeq" id="WP_194020177.1">
    <property type="nucleotide sequence ID" value="NZ_JADEVV010000034.1"/>
</dbReference>
<organism evidence="7 8">
    <name type="scientific">Synechocystis salina LEGE 00031</name>
    <dbReference type="NCBI Taxonomy" id="1828736"/>
    <lineage>
        <taxon>Bacteria</taxon>
        <taxon>Bacillati</taxon>
        <taxon>Cyanobacteriota</taxon>
        <taxon>Cyanophyceae</taxon>
        <taxon>Synechococcales</taxon>
        <taxon>Merismopediaceae</taxon>
        <taxon>Synechocystis</taxon>
    </lineage>
</organism>
<keyword evidence="5" id="KW-0143">Chaperone</keyword>
<evidence type="ECO:0000256" key="6">
    <source>
        <dbReference type="RuleBase" id="RU003322"/>
    </source>
</evidence>
<comment type="caution">
    <text evidence="7">The sequence shown here is derived from an EMBL/GenBank/DDBJ whole genome shotgun (WGS) entry which is preliminary data.</text>
</comment>
<dbReference type="PRINTS" id="PR00301">
    <property type="entry name" value="HEATSHOCK70"/>
</dbReference>
<dbReference type="InterPro" id="IPR013126">
    <property type="entry name" value="Hsp_70_fam"/>
</dbReference>
<dbReference type="PANTHER" id="PTHR19375">
    <property type="entry name" value="HEAT SHOCK PROTEIN 70KDA"/>
    <property type="match status" value="1"/>
</dbReference>
<dbReference type="PROSITE" id="PS01036">
    <property type="entry name" value="HSP70_3"/>
    <property type="match status" value="1"/>
</dbReference>
<name>A0ABR9VUN1_9SYNC</name>
<keyword evidence="8" id="KW-1185">Reference proteome</keyword>
<dbReference type="Proteomes" id="UP000658720">
    <property type="component" value="Unassembled WGS sequence"/>
</dbReference>
<proteinExistence type="inferred from homology"/>
<sequence>MSYAIDFGTTNTVIARWNEVTRQGELIDLPSLSRPLGDSGPLVPSLLYVENAALGQVAIAREVMDQGRDIPSDARFFRNFKRGIGAAVQGFLPQLDGCTLSLETLGQWYLNKLIRTLTEQEGKGPDCLALTVPVDSFESYRHWLSHTCRSWGVEEVRLVDEPTAAALGYGVGDANQILVLDFGGGTVDFSWVQLGEKTSKNRAGFLLKWGDVLGSGKTAEKSALAKVLAKAGANLGGSDIDYWISEYFTQAQGLQVSPWIKRLAERLKIALAQTEEATEVYFDDQALESYEFQLRRSDLTAILQQRQFFDRLTALWEQVQQTAQRRGSTPADLDAVLVVGGTSQLPMVQDWINAQFPADKIRNQQPFGAIALGALQIYQGRGVQDYLYHSYGVRYWNRRKNSHNWHPIIKNGQTYPMAEPIELTLGASLDNQPSIELIVGELGSSIGATEVYFDGNQLITRVLENQEFTVQPLNDRNGARQIAQLSPPGVPGGDRIKVKFWVDDQRYLRLTVEDLLQQKLLLENQVVAQLR</sequence>